<dbReference type="CDD" id="cd01299">
    <property type="entry name" value="Met_dep_hydrolase_A"/>
    <property type="match status" value="1"/>
</dbReference>
<dbReference type="Gene3D" id="3.20.20.140">
    <property type="entry name" value="Metal-dependent hydrolases"/>
    <property type="match status" value="1"/>
</dbReference>
<dbReference type="RefSeq" id="WP_188409430.1">
    <property type="nucleotide sequence ID" value="NZ_BMCP01000002.1"/>
</dbReference>
<dbReference type="EMBL" id="BMCP01000002">
    <property type="protein sequence ID" value="GGE41205.1"/>
    <property type="molecule type" value="Genomic_DNA"/>
</dbReference>
<dbReference type="InterPro" id="IPR006680">
    <property type="entry name" value="Amidohydro-rel"/>
</dbReference>
<accession>A0A8J2VVJ0</accession>
<dbReference type="GO" id="GO:0016810">
    <property type="term" value="F:hydrolase activity, acting on carbon-nitrogen (but not peptide) bonds"/>
    <property type="evidence" value="ECO:0007669"/>
    <property type="project" value="InterPro"/>
</dbReference>
<dbReference type="PANTHER" id="PTHR43135:SF3">
    <property type="entry name" value="ALPHA-D-RIBOSE 1-METHYLPHOSPHONATE 5-TRIPHOSPHATE DIPHOSPHATASE"/>
    <property type="match status" value="1"/>
</dbReference>
<evidence type="ECO:0000313" key="3">
    <source>
        <dbReference type="Proteomes" id="UP000602745"/>
    </source>
</evidence>
<feature type="domain" description="Amidohydrolase-related" evidence="1">
    <location>
        <begin position="54"/>
        <end position="398"/>
    </location>
</feature>
<protein>
    <submittedName>
        <fullName evidence="2">Peptidase M38</fullName>
    </submittedName>
</protein>
<dbReference type="InterPro" id="IPR051781">
    <property type="entry name" value="Metallo-dep_Hydrolase"/>
</dbReference>
<comment type="caution">
    <text evidence="2">The sequence shown here is derived from an EMBL/GenBank/DDBJ whole genome shotgun (WGS) entry which is preliminary data.</text>
</comment>
<dbReference type="Pfam" id="PF01979">
    <property type="entry name" value="Amidohydro_1"/>
    <property type="match status" value="1"/>
</dbReference>
<dbReference type="InterPro" id="IPR011059">
    <property type="entry name" value="Metal-dep_hydrolase_composite"/>
</dbReference>
<dbReference type="AlphaFoldDB" id="A0A8J2VVJ0"/>
<organism evidence="2 3">
    <name type="scientific">Agaricicola taiwanensis</name>
    <dbReference type="NCBI Taxonomy" id="591372"/>
    <lineage>
        <taxon>Bacteria</taxon>
        <taxon>Pseudomonadati</taxon>
        <taxon>Pseudomonadota</taxon>
        <taxon>Alphaproteobacteria</taxon>
        <taxon>Rhodobacterales</taxon>
        <taxon>Paracoccaceae</taxon>
        <taxon>Agaricicola</taxon>
    </lineage>
</organism>
<dbReference type="InterPro" id="IPR057744">
    <property type="entry name" value="OTAase-like"/>
</dbReference>
<evidence type="ECO:0000313" key="2">
    <source>
        <dbReference type="EMBL" id="GGE41205.1"/>
    </source>
</evidence>
<keyword evidence="3" id="KW-1185">Reference proteome</keyword>
<evidence type="ECO:0000259" key="1">
    <source>
        <dbReference type="Pfam" id="PF01979"/>
    </source>
</evidence>
<dbReference type="PANTHER" id="PTHR43135">
    <property type="entry name" value="ALPHA-D-RIBOSE 1-METHYLPHOSPHONATE 5-TRIPHOSPHATE DIPHOSPHATASE"/>
    <property type="match status" value="1"/>
</dbReference>
<dbReference type="SUPFAM" id="SSF51556">
    <property type="entry name" value="Metallo-dependent hydrolases"/>
    <property type="match status" value="1"/>
</dbReference>
<dbReference type="Gene3D" id="2.30.40.10">
    <property type="entry name" value="Urease, subunit C, domain 1"/>
    <property type="match status" value="1"/>
</dbReference>
<gene>
    <name evidence="2" type="ORF">GCM10007276_18230</name>
</gene>
<proteinExistence type="predicted"/>
<name>A0A8J2VVJ0_9RHOB</name>
<reference evidence="2" key="2">
    <citation type="submission" date="2020-09" db="EMBL/GenBank/DDBJ databases">
        <authorList>
            <person name="Sun Q."/>
            <person name="Sedlacek I."/>
        </authorList>
    </citation>
    <scope>NUCLEOTIDE SEQUENCE</scope>
    <source>
        <strain evidence="2">CCM 7684</strain>
    </source>
</reference>
<dbReference type="InterPro" id="IPR032466">
    <property type="entry name" value="Metal_Hydrolase"/>
</dbReference>
<reference evidence="2" key="1">
    <citation type="journal article" date="2014" name="Int. J. Syst. Evol. Microbiol.">
        <title>Complete genome sequence of Corynebacterium casei LMG S-19264T (=DSM 44701T), isolated from a smear-ripened cheese.</title>
        <authorList>
            <consortium name="US DOE Joint Genome Institute (JGI-PGF)"/>
            <person name="Walter F."/>
            <person name="Albersmeier A."/>
            <person name="Kalinowski J."/>
            <person name="Ruckert C."/>
        </authorList>
    </citation>
    <scope>NUCLEOTIDE SEQUENCE</scope>
    <source>
        <strain evidence="2">CCM 7684</strain>
    </source>
</reference>
<dbReference type="Proteomes" id="UP000602745">
    <property type="component" value="Unassembled WGS sequence"/>
</dbReference>
<dbReference type="SUPFAM" id="SSF51338">
    <property type="entry name" value="Composite domain of metallo-dependent hydrolases"/>
    <property type="match status" value="1"/>
</dbReference>
<sequence>MADVFFHNLRLLDPEAGQLKPGMCVLMRGNRFIGVGEQVEAPSDAVKIDLGGRVMMPGLIDCHVHVTSIKTVWANKSYMFLLPSAVAAATWSRMQKMLMRGFTTARDVGGADMGHREAVEQGLVIGPRLFVCGRSISQTGGHGDQRTRVDHPVPSNSFHFTGGVSGNRRVADGVDEVRRAVRDEIRLGADHIKLQVGGGVGSPADPIHFVQYSMEELRAAVEEAANAHTYVACHSYTAKAVARAVRAGIRTIEHANFLDAPTADLMVEHGAIMVPTLVAYEATMKFGAQQGYPAENLKKNERVLAVGTTSLEIAKAAGVPMAFGTDLIGELDGYQNDEFEIRSRVLSNAEIIHSATVMGAEVVRRKGELGVIAEGAFADALVLDGNPLDDINLLASGGPDFKVILANGQIVKDEEGLTGLPVAG</sequence>